<comment type="caution">
    <text evidence="1">The sequence shown here is derived from an EMBL/GenBank/DDBJ whole genome shotgun (WGS) entry which is preliminary data.</text>
</comment>
<feature type="non-terminal residue" evidence="1">
    <location>
        <position position="1"/>
    </location>
</feature>
<dbReference type="EMBL" id="QJKJ01002800">
    <property type="protein sequence ID" value="RDY01265.1"/>
    <property type="molecule type" value="Genomic_DNA"/>
</dbReference>
<reference evidence="1" key="1">
    <citation type="submission" date="2018-05" db="EMBL/GenBank/DDBJ databases">
        <title>Draft genome of Mucuna pruriens seed.</title>
        <authorList>
            <person name="Nnadi N.E."/>
            <person name="Vos R."/>
            <person name="Hasami M.H."/>
            <person name="Devisetty U.K."/>
            <person name="Aguiy J.C."/>
        </authorList>
    </citation>
    <scope>NUCLEOTIDE SEQUENCE [LARGE SCALE GENOMIC DNA]</scope>
    <source>
        <strain evidence="1">JCA_2017</strain>
    </source>
</reference>
<sequence>MLTRREIEANLEKCEAMINMRSPIRVKEVLQLSIKHCSFSNTYGRTTGSSGWTSMKWPSKS</sequence>
<dbReference type="Proteomes" id="UP000257109">
    <property type="component" value="Unassembled WGS sequence"/>
</dbReference>
<protein>
    <submittedName>
        <fullName evidence="1">Uncharacterized protein</fullName>
    </submittedName>
</protein>
<gene>
    <name evidence="1" type="ORF">CR513_15444</name>
</gene>
<proteinExistence type="predicted"/>
<dbReference type="AlphaFoldDB" id="A0A371HER0"/>
<organism evidence="1 2">
    <name type="scientific">Mucuna pruriens</name>
    <name type="common">Velvet bean</name>
    <name type="synonym">Dolichos pruriens</name>
    <dbReference type="NCBI Taxonomy" id="157652"/>
    <lineage>
        <taxon>Eukaryota</taxon>
        <taxon>Viridiplantae</taxon>
        <taxon>Streptophyta</taxon>
        <taxon>Embryophyta</taxon>
        <taxon>Tracheophyta</taxon>
        <taxon>Spermatophyta</taxon>
        <taxon>Magnoliopsida</taxon>
        <taxon>eudicotyledons</taxon>
        <taxon>Gunneridae</taxon>
        <taxon>Pentapetalae</taxon>
        <taxon>rosids</taxon>
        <taxon>fabids</taxon>
        <taxon>Fabales</taxon>
        <taxon>Fabaceae</taxon>
        <taxon>Papilionoideae</taxon>
        <taxon>50 kb inversion clade</taxon>
        <taxon>NPAAA clade</taxon>
        <taxon>indigoferoid/millettioid clade</taxon>
        <taxon>Phaseoleae</taxon>
        <taxon>Mucuna</taxon>
    </lineage>
</organism>
<accession>A0A371HER0</accession>
<evidence type="ECO:0000313" key="1">
    <source>
        <dbReference type="EMBL" id="RDY01265.1"/>
    </source>
</evidence>
<keyword evidence="2" id="KW-1185">Reference proteome</keyword>
<name>A0A371HER0_MUCPR</name>
<evidence type="ECO:0000313" key="2">
    <source>
        <dbReference type="Proteomes" id="UP000257109"/>
    </source>
</evidence>
<dbReference type="OrthoDB" id="8195376at2759"/>